<feature type="transmembrane region" description="Helical" evidence="1">
    <location>
        <begin position="55"/>
        <end position="74"/>
    </location>
</feature>
<dbReference type="Proteomes" id="UP000010880">
    <property type="component" value="Chromosome"/>
</dbReference>
<name>L0KB14_HALHC</name>
<dbReference type="EMBL" id="CP003359">
    <property type="protein sequence ID" value="AGB42492.1"/>
    <property type="molecule type" value="Genomic_DNA"/>
</dbReference>
<dbReference type="Pfam" id="PF04474">
    <property type="entry name" value="DUF554"/>
    <property type="match status" value="1"/>
</dbReference>
<dbReference type="PANTHER" id="PTHR36111:SF2">
    <property type="entry name" value="INNER MEMBRANE PROTEIN"/>
    <property type="match status" value="1"/>
</dbReference>
<gene>
    <name evidence="2" type="ordered locus">Halha_2619</name>
</gene>
<keyword evidence="1" id="KW-0472">Membrane</keyword>
<keyword evidence="1" id="KW-0812">Transmembrane</keyword>
<dbReference type="PATRIC" id="fig|748449.3.peg.2540"/>
<dbReference type="AlphaFoldDB" id="L0KB14"/>
<evidence type="ECO:0000256" key="1">
    <source>
        <dbReference type="SAM" id="Phobius"/>
    </source>
</evidence>
<evidence type="ECO:0000313" key="2">
    <source>
        <dbReference type="EMBL" id="AGB42492.1"/>
    </source>
</evidence>
<keyword evidence="1" id="KW-1133">Transmembrane helix</keyword>
<dbReference type="InterPro" id="IPR007563">
    <property type="entry name" value="DUF554"/>
</dbReference>
<keyword evidence="2" id="KW-0813">Transport</keyword>
<dbReference type="HOGENOM" id="CLU_091659_0_0_9"/>
<feature type="transmembrane region" description="Helical" evidence="1">
    <location>
        <begin position="137"/>
        <end position="159"/>
    </location>
</feature>
<dbReference type="PANTHER" id="PTHR36111">
    <property type="entry name" value="INNER MEMBRANE PROTEIN-RELATED"/>
    <property type="match status" value="1"/>
</dbReference>
<dbReference type="STRING" id="748449.Halha_2619"/>
<sequence>MTGTIVNTIAIIIGGTLGRFLGDKLTDSIKDVVMQGLSLAVLLIGLQMALKANQIILVIFSLVIGGIIGELLKIETKLEQIGIWLEKTSGQKGEIVTGFVQCSLIYCIGAMAIMGAIQDGLQNNPATLYAKSLLDGFSAIAFSSTLGIGVILSAFSVLIYQGSITLLASSLKGILTPTVVNEMTATGGLLIIGIAFNILELTNIKVGNLLPAVFINVILVTLV</sequence>
<reference evidence="3" key="1">
    <citation type="submission" date="2012-02" db="EMBL/GenBank/DDBJ databases">
        <title>The complete genome of Halobacteroides halobius DSM 5150.</title>
        <authorList>
            <person name="Lucas S."/>
            <person name="Copeland A."/>
            <person name="Lapidus A."/>
            <person name="Glavina del Rio T."/>
            <person name="Dalin E."/>
            <person name="Tice H."/>
            <person name="Bruce D."/>
            <person name="Goodwin L."/>
            <person name="Pitluck S."/>
            <person name="Peters L."/>
            <person name="Mikhailova N."/>
            <person name="Gu W."/>
            <person name="Kyrpides N."/>
            <person name="Mavromatis K."/>
            <person name="Ivanova N."/>
            <person name="Brettin T."/>
            <person name="Detter J.C."/>
            <person name="Han C."/>
            <person name="Larimer F."/>
            <person name="Land M."/>
            <person name="Hauser L."/>
            <person name="Markowitz V."/>
            <person name="Cheng J.-F."/>
            <person name="Hugenholtz P."/>
            <person name="Woyke T."/>
            <person name="Wu D."/>
            <person name="Tindall B."/>
            <person name="Pomrenke H."/>
            <person name="Brambilla E."/>
            <person name="Klenk H.-P."/>
            <person name="Eisen J.A."/>
        </authorList>
    </citation>
    <scope>NUCLEOTIDE SEQUENCE [LARGE SCALE GENOMIC DNA]</scope>
    <source>
        <strain evidence="3">ATCC 35273 / DSM 5150 / MD-1</strain>
    </source>
</reference>
<protein>
    <submittedName>
        <fullName evidence="2">Uncharacterized membrane protein, possible Na+ channel or pump</fullName>
    </submittedName>
</protein>
<organism evidence="2 3">
    <name type="scientific">Halobacteroides halobius (strain ATCC 35273 / DSM 5150 / MD-1)</name>
    <dbReference type="NCBI Taxonomy" id="748449"/>
    <lineage>
        <taxon>Bacteria</taxon>
        <taxon>Bacillati</taxon>
        <taxon>Bacillota</taxon>
        <taxon>Clostridia</taxon>
        <taxon>Halanaerobiales</taxon>
        <taxon>Halobacteroidaceae</taxon>
        <taxon>Halobacteroides</taxon>
    </lineage>
</organism>
<dbReference type="eggNOG" id="COG1811">
    <property type="taxonomic scope" value="Bacteria"/>
</dbReference>
<dbReference type="KEGG" id="hhl:Halha_2619"/>
<feature type="transmembrane region" description="Helical" evidence="1">
    <location>
        <begin position="179"/>
        <end position="198"/>
    </location>
</feature>
<keyword evidence="2" id="KW-0407">Ion channel</keyword>
<proteinExistence type="predicted"/>
<dbReference type="RefSeq" id="WP_015328203.1">
    <property type="nucleotide sequence ID" value="NC_019978.1"/>
</dbReference>
<keyword evidence="2" id="KW-0406">Ion transport</keyword>
<feature type="transmembrane region" description="Helical" evidence="1">
    <location>
        <begin position="32"/>
        <end position="49"/>
    </location>
</feature>
<accession>L0KB14</accession>
<evidence type="ECO:0000313" key="3">
    <source>
        <dbReference type="Proteomes" id="UP000010880"/>
    </source>
</evidence>
<dbReference type="GO" id="GO:0034220">
    <property type="term" value="P:monoatomic ion transmembrane transport"/>
    <property type="evidence" value="ECO:0007669"/>
    <property type="project" value="UniProtKB-KW"/>
</dbReference>
<dbReference type="OrthoDB" id="9797976at2"/>
<feature type="transmembrane region" description="Helical" evidence="1">
    <location>
        <begin position="95"/>
        <end position="117"/>
    </location>
</feature>
<keyword evidence="3" id="KW-1185">Reference proteome</keyword>